<dbReference type="EMBL" id="JACGWS010000008">
    <property type="protein sequence ID" value="MBC8755853.1"/>
    <property type="molecule type" value="Genomic_DNA"/>
</dbReference>
<gene>
    <name evidence="2" type="ORF">H2O64_14340</name>
</gene>
<reference evidence="2 3" key="1">
    <citation type="submission" date="2020-07" db="EMBL/GenBank/DDBJ databases">
        <title>Description of Kordia aestuariivivens sp. nov., isolated from a tidal flat.</title>
        <authorList>
            <person name="Park S."/>
            <person name="Yoon J.-H."/>
        </authorList>
    </citation>
    <scope>NUCLEOTIDE SEQUENCE [LARGE SCALE GENOMIC DNA]</scope>
    <source>
        <strain evidence="2 3">YSTF-M3</strain>
    </source>
</reference>
<feature type="transmembrane region" description="Helical" evidence="1">
    <location>
        <begin position="60"/>
        <end position="79"/>
    </location>
</feature>
<keyword evidence="1" id="KW-0812">Transmembrane</keyword>
<dbReference type="Proteomes" id="UP000619238">
    <property type="component" value="Unassembled WGS sequence"/>
</dbReference>
<comment type="caution">
    <text evidence="2">The sequence shown here is derived from an EMBL/GenBank/DDBJ whole genome shotgun (WGS) entry which is preliminary data.</text>
</comment>
<evidence type="ECO:0000313" key="2">
    <source>
        <dbReference type="EMBL" id="MBC8755853.1"/>
    </source>
</evidence>
<feature type="transmembrane region" description="Helical" evidence="1">
    <location>
        <begin position="7"/>
        <end position="29"/>
    </location>
</feature>
<feature type="transmembrane region" description="Helical" evidence="1">
    <location>
        <begin position="35"/>
        <end position="53"/>
    </location>
</feature>
<accession>A0ABR7QBF8</accession>
<evidence type="ECO:0000313" key="3">
    <source>
        <dbReference type="Proteomes" id="UP000619238"/>
    </source>
</evidence>
<organism evidence="2 3">
    <name type="scientific">Kordia aestuariivivens</name>
    <dbReference type="NCBI Taxonomy" id="2759037"/>
    <lineage>
        <taxon>Bacteria</taxon>
        <taxon>Pseudomonadati</taxon>
        <taxon>Bacteroidota</taxon>
        <taxon>Flavobacteriia</taxon>
        <taxon>Flavobacteriales</taxon>
        <taxon>Flavobacteriaceae</taxon>
        <taxon>Kordia</taxon>
    </lineage>
</organism>
<evidence type="ECO:0000256" key="1">
    <source>
        <dbReference type="SAM" id="Phobius"/>
    </source>
</evidence>
<name>A0ABR7QBF8_9FLAO</name>
<keyword evidence="1" id="KW-1133">Transmembrane helix</keyword>
<sequence length="221" mass="25400">MIIFNLDAILITLLAGILSLPFFGIYYFGGMNEDILIICISWMILVASFIGKASGTVGRIFFIPMWLLSIPLPFIMTYGRYEWTGIGVTFAIFIGFISLMVLLMYYFENKRLKKLRSEKIEFPNREEDPEVYWDAVKDKFFIPTFLKMTPEIARFNIRVAEHLEKQDVTLENVAAFKNEMGKAGSKRKKIDPTAEKNLMAEIDQKILAIQEAKELLEKGSV</sequence>
<keyword evidence="1" id="KW-0472">Membrane</keyword>
<protein>
    <submittedName>
        <fullName evidence="2">Uncharacterized protein</fullName>
    </submittedName>
</protein>
<feature type="transmembrane region" description="Helical" evidence="1">
    <location>
        <begin position="85"/>
        <end position="107"/>
    </location>
</feature>
<keyword evidence="3" id="KW-1185">Reference proteome</keyword>
<proteinExistence type="predicted"/>
<dbReference type="RefSeq" id="WP_187562890.1">
    <property type="nucleotide sequence ID" value="NZ_JACGWS010000008.1"/>
</dbReference>